<dbReference type="STRING" id="329726.AM1_3468"/>
<dbReference type="PANTHER" id="PTHR10357">
    <property type="entry name" value="ALPHA-AMYLASE FAMILY MEMBER"/>
    <property type="match status" value="1"/>
</dbReference>
<name>B0C162_ACAM1</name>
<protein>
    <submittedName>
        <fullName evidence="2">Alpha amylase, catalytic region</fullName>
    </submittedName>
</protein>
<dbReference type="Pfam" id="PF10438">
    <property type="entry name" value="Cyc-maltodext_C"/>
    <property type="match status" value="1"/>
</dbReference>
<dbReference type="GO" id="GO:0047669">
    <property type="term" value="F:amylosucrase activity"/>
    <property type="evidence" value="ECO:0007669"/>
    <property type="project" value="InterPro"/>
</dbReference>
<evidence type="ECO:0000313" key="2">
    <source>
        <dbReference type="EMBL" id="ABW28460.1"/>
    </source>
</evidence>
<dbReference type="Gene3D" id="1.10.1740.10">
    <property type="match status" value="1"/>
</dbReference>
<gene>
    <name evidence="2" type="ordered locus">AM1_3468</name>
</gene>
<organism evidence="2 3">
    <name type="scientific">Acaryochloris marina (strain MBIC 11017)</name>
    <dbReference type="NCBI Taxonomy" id="329726"/>
    <lineage>
        <taxon>Bacteria</taxon>
        <taxon>Bacillati</taxon>
        <taxon>Cyanobacteriota</taxon>
        <taxon>Cyanophyceae</taxon>
        <taxon>Acaryochloridales</taxon>
        <taxon>Acaryochloridaceae</taxon>
        <taxon>Acaryochloris</taxon>
    </lineage>
</organism>
<feature type="domain" description="Glycosyl hydrolase family 13 catalytic" evidence="1">
    <location>
        <begin position="107"/>
        <end position="538"/>
    </location>
</feature>
<dbReference type="InterPro" id="IPR045857">
    <property type="entry name" value="O16G_dom_2"/>
</dbReference>
<dbReference type="Pfam" id="PF00128">
    <property type="entry name" value="Alpha-amylase"/>
    <property type="match status" value="1"/>
</dbReference>
<dbReference type="InterPro" id="IPR013780">
    <property type="entry name" value="Glyco_hydro_b"/>
</dbReference>
<dbReference type="InterPro" id="IPR017853">
    <property type="entry name" value="GH"/>
</dbReference>
<dbReference type="GO" id="GO:0005975">
    <property type="term" value="P:carbohydrate metabolic process"/>
    <property type="evidence" value="ECO:0007669"/>
    <property type="project" value="InterPro"/>
</dbReference>
<dbReference type="SUPFAM" id="SSF51445">
    <property type="entry name" value="(Trans)glycosidases"/>
    <property type="match status" value="1"/>
</dbReference>
<dbReference type="HOGENOM" id="CLU_022796_0_0_3"/>
<dbReference type="KEGG" id="amr:AM1_3468"/>
<dbReference type="InterPro" id="IPR006047">
    <property type="entry name" value="GH13_cat_dom"/>
</dbReference>
<dbReference type="eggNOG" id="COG0366">
    <property type="taxonomic scope" value="Bacteria"/>
</dbReference>
<dbReference type="Gene3D" id="3.90.400.10">
    <property type="entry name" value="Oligo-1,6-glucosidase, Domain 2"/>
    <property type="match status" value="1"/>
</dbReference>
<dbReference type="Gene3D" id="3.20.20.80">
    <property type="entry name" value="Glycosidases"/>
    <property type="match status" value="1"/>
</dbReference>
<dbReference type="InterPro" id="IPR044077">
    <property type="entry name" value="Amylosucrase"/>
</dbReference>
<sequence>MDAVALKRHSIKSLSRLMPRLEVRYADQIDQGTWQSYVQRIKTHFPRLFGLLYQLYGHQYDFFYHLEQILDSTTHMWMKRPDELKALDVMREADPHWYQSHRMVGAMCYVDLFAGDLSGIRDRIPYLTELGITYLHLMPLFKTLEGDNDGGYAVSSYREVDPSLGTMEELADLATELRQHGISLVLDFVFNHTSDEHQWAKQAMAGDREHQEYYRMYRDRELPDQFEQTVNSVFPDEHPGCFTYRTKIRKWIWTTFCNYQWDLNYENPTVFSHMAEEMLFLANVGVEVLRLDAVAFLWKRLGSTCENLPEAHLLIQAFNVVLQIAAPAMVFKSEAIVHPDEVRRYISEEECPLSYNPQLMALLWEALATRNTQVLRHAMQKRFDLPEGCAWVNYIRCHDDIGWTFSDNDAWELNINPLHHRQFLTAFYTNRFENSFARGLPFQENLETQLARISGTTASLCGLEKGLYEQDSAQVELAIRRILLLHGILLTIGGIPLLYLGDELGILNDYDYGQSPEKDGDSRWTHRLTFDWERADSRRNSEEVWGKIYLGLLRLIHIRQQNRAFTGSETVVMDPGNDHVFGYFRHHDDQSVLVLGNFTESEQAIVGRRLRLLGMRKTFTDIVSGTTITATQKLMLDPYQFMILIGVR</sequence>
<dbReference type="InterPro" id="IPR019492">
    <property type="entry name" value="Cyclo-malto-dextrinase_C"/>
</dbReference>
<dbReference type="EMBL" id="CP000828">
    <property type="protein sequence ID" value="ABW28460.1"/>
    <property type="molecule type" value="Genomic_DNA"/>
</dbReference>
<proteinExistence type="predicted"/>
<dbReference type="Proteomes" id="UP000000268">
    <property type="component" value="Chromosome"/>
</dbReference>
<dbReference type="CAZy" id="GH13">
    <property type="family name" value="Glycoside Hydrolase Family 13"/>
</dbReference>
<dbReference type="SMART" id="SM00642">
    <property type="entry name" value="Aamy"/>
    <property type="match status" value="1"/>
</dbReference>
<accession>B0C162</accession>
<evidence type="ECO:0000259" key="1">
    <source>
        <dbReference type="SMART" id="SM00642"/>
    </source>
</evidence>
<dbReference type="CDD" id="cd11324">
    <property type="entry name" value="AmyAc_Amylosucrase"/>
    <property type="match status" value="1"/>
</dbReference>
<reference evidence="2 3" key="1">
    <citation type="journal article" date="2008" name="Proc. Natl. Acad. Sci. U.S.A.">
        <title>Niche adaptation and genome expansion in the chlorophyll d-producing cyanobacterium Acaryochloris marina.</title>
        <authorList>
            <person name="Swingley W.D."/>
            <person name="Chen M."/>
            <person name="Cheung P.C."/>
            <person name="Conrad A.L."/>
            <person name="Dejesa L.C."/>
            <person name="Hao J."/>
            <person name="Honchak B.M."/>
            <person name="Karbach L.E."/>
            <person name="Kurdoglu A."/>
            <person name="Lahiri S."/>
            <person name="Mastrian S.D."/>
            <person name="Miyashita H."/>
            <person name="Page L."/>
            <person name="Ramakrishna P."/>
            <person name="Satoh S."/>
            <person name="Sattley W.M."/>
            <person name="Shimada Y."/>
            <person name="Taylor H.L."/>
            <person name="Tomo T."/>
            <person name="Tsuchiya T."/>
            <person name="Wang Z.T."/>
            <person name="Raymond J."/>
            <person name="Mimuro M."/>
            <person name="Blankenship R.E."/>
            <person name="Touchman J.W."/>
        </authorList>
    </citation>
    <scope>NUCLEOTIDE SEQUENCE [LARGE SCALE GENOMIC DNA]</scope>
    <source>
        <strain evidence="3">MBIC 11017</strain>
    </source>
</reference>
<dbReference type="Gene3D" id="2.60.40.1180">
    <property type="entry name" value="Golgi alpha-mannosidase II"/>
    <property type="match status" value="1"/>
</dbReference>
<keyword evidence="3" id="KW-1185">Reference proteome</keyword>
<dbReference type="SUPFAM" id="SSF51011">
    <property type="entry name" value="Glycosyl hydrolase domain"/>
    <property type="match status" value="1"/>
</dbReference>
<evidence type="ECO:0000313" key="3">
    <source>
        <dbReference type="Proteomes" id="UP000000268"/>
    </source>
</evidence>
<dbReference type="AlphaFoldDB" id="B0C162"/>
<dbReference type="PANTHER" id="PTHR10357:SF213">
    <property type="entry name" value="ALPHA AMYLASE CATALYTIC REGION"/>
    <property type="match status" value="1"/>
</dbReference>
<dbReference type="RefSeq" id="WP_012163858.1">
    <property type="nucleotide sequence ID" value="NC_009925.1"/>
</dbReference>